<sequence length="106" mass="11636">MALTTENAATDRVAFGRGYNVWIMGIDGTWRRSCVLKAISNSEAELELEGSIEGLNLKEFFLLLSSTGLAYRRCELIRVNGSEIDVRFLKTKNKAGRSSGSSAMAN</sequence>
<accession>Q2ITB3</accession>
<dbReference type="KEGG" id="rpb:RPB_3854"/>
<gene>
    <name evidence="1" type="ordered locus">RPB_3854</name>
</gene>
<dbReference type="STRING" id="316058.RPB_3854"/>
<evidence type="ECO:0000313" key="1">
    <source>
        <dbReference type="EMBL" id="ABD08547.1"/>
    </source>
</evidence>
<name>Q2ITB3_RHOP2</name>
<dbReference type="AlphaFoldDB" id="Q2ITB3"/>
<organism evidence="1 2">
    <name type="scientific">Rhodopseudomonas palustris (strain HaA2)</name>
    <dbReference type="NCBI Taxonomy" id="316058"/>
    <lineage>
        <taxon>Bacteria</taxon>
        <taxon>Pseudomonadati</taxon>
        <taxon>Pseudomonadota</taxon>
        <taxon>Alphaproteobacteria</taxon>
        <taxon>Hyphomicrobiales</taxon>
        <taxon>Nitrobacteraceae</taxon>
        <taxon>Rhodopseudomonas</taxon>
    </lineage>
</organism>
<dbReference type="EMBL" id="CP000250">
    <property type="protein sequence ID" value="ABD08547.1"/>
    <property type="molecule type" value="Genomic_DNA"/>
</dbReference>
<protein>
    <recommendedName>
        <fullName evidence="3">Pilus assembly protein PilZ</fullName>
    </recommendedName>
</protein>
<evidence type="ECO:0000313" key="2">
    <source>
        <dbReference type="Proteomes" id="UP000008809"/>
    </source>
</evidence>
<reference evidence="1 2" key="1">
    <citation type="submission" date="2006-01" db="EMBL/GenBank/DDBJ databases">
        <title>Complete sequence of Rhodopseudomonas palustris HaA2.</title>
        <authorList>
            <consortium name="US DOE Joint Genome Institute"/>
            <person name="Copeland A."/>
            <person name="Lucas S."/>
            <person name="Lapidus A."/>
            <person name="Barry K."/>
            <person name="Detter J.C."/>
            <person name="Glavina T."/>
            <person name="Hammon N."/>
            <person name="Israni S."/>
            <person name="Pitluck S."/>
            <person name="Chain P."/>
            <person name="Malfatti S."/>
            <person name="Shin M."/>
            <person name="Vergez L."/>
            <person name="Schmutz J."/>
            <person name="Larimer F."/>
            <person name="Land M."/>
            <person name="Hauser L."/>
            <person name="Pelletier D.A."/>
            <person name="Kyrpides N."/>
            <person name="Anderson I."/>
            <person name="Oda Y."/>
            <person name="Harwood C.S."/>
            <person name="Richardson P."/>
        </authorList>
    </citation>
    <scope>NUCLEOTIDE SEQUENCE [LARGE SCALE GENOMIC DNA]</scope>
    <source>
        <strain evidence="1 2">HaA2</strain>
    </source>
</reference>
<dbReference type="Proteomes" id="UP000008809">
    <property type="component" value="Chromosome"/>
</dbReference>
<evidence type="ECO:0008006" key="3">
    <source>
        <dbReference type="Google" id="ProtNLM"/>
    </source>
</evidence>
<keyword evidence="2" id="KW-1185">Reference proteome</keyword>
<dbReference type="HOGENOM" id="CLU_160508_0_0_5"/>
<proteinExistence type="predicted"/>
<dbReference type="eggNOG" id="ENOG5030Y8R">
    <property type="taxonomic scope" value="Bacteria"/>
</dbReference>